<organism evidence="2 3">
    <name type="scientific">Citrus sinensis</name>
    <name type="common">Sweet orange</name>
    <name type="synonym">Citrus aurantium var. sinensis</name>
    <dbReference type="NCBI Taxonomy" id="2711"/>
    <lineage>
        <taxon>Eukaryota</taxon>
        <taxon>Viridiplantae</taxon>
        <taxon>Streptophyta</taxon>
        <taxon>Embryophyta</taxon>
        <taxon>Tracheophyta</taxon>
        <taxon>Spermatophyta</taxon>
        <taxon>Magnoliopsida</taxon>
        <taxon>eudicotyledons</taxon>
        <taxon>Gunneridae</taxon>
        <taxon>Pentapetalae</taxon>
        <taxon>rosids</taxon>
        <taxon>malvids</taxon>
        <taxon>Sapindales</taxon>
        <taxon>Rutaceae</taxon>
        <taxon>Aurantioideae</taxon>
        <taxon>Citrus</taxon>
    </lineage>
</organism>
<accession>A0A067DJ02</accession>
<evidence type="ECO:0000256" key="1">
    <source>
        <dbReference type="SAM" id="MobiDB-lite"/>
    </source>
</evidence>
<feature type="region of interest" description="Disordered" evidence="1">
    <location>
        <begin position="1"/>
        <end position="28"/>
    </location>
</feature>
<reference evidence="2 3" key="1">
    <citation type="submission" date="2014-04" db="EMBL/GenBank/DDBJ databases">
        <authorList>
            <consortium name="International Citrus Genome Consortium"/>
            <person name="Gmitter F."/>
            <person name="Chen C."/>
            <person name="Farmerie W."/>
            <person name="Harkins T."/>
            <person name="Desany B."/>
            <person name="Mohiuddin M."/>
            <person name="Kodira C."/>
            <person name="Borodovsky M."/>
            <person name="Lomsadze A."/>
            <person name="Burns P."/>
            <person name="Jenkins J."/>
            <person name="Prochnik S."/>
            <person name="Shu S."/>
            <person name="Chapman J."/>
            <person name="Pitluck S."/>
            <person name="Schmutz J."/>
            <person name="Rokhsar D."/>
        </authorList>
    </citation>
    <scope>NUCLEOTIDE SEQUENCE</scope>
</reference>
<dbReference type="Proteomes" id="UP000027120">
    <property type="component" value="Unassembled WGS sequence"/>
</dbReference>
<proteinExistence type="predicted"/>
<keyword evidence="3" id="KW-1185">Reference proteome</keyword>
<name>A0A067DJ02_CITSI</name>
<dbReference type="AlphaFoldDB" id="A0A067DJ02"/>
<gene>
    <name evidence="2" type="ORF">CISIN_1g044373mg</name>
</gene>
<protein>
    <submittedName>
        <fullName evidence="2">Uncharacterized protein</fullName>
    </submittedName>
</protein>
<feature type="compositionally biased region" description="Basic residues" evidence="1">
    <location>
        <begin position="16"/>
        <end position="26"/>
    </location>
</feature>
<evidence type="ECO:0000313" key="3">
    <source>
        <dbReference type="Proteomes" id="UP000027120"/>
    </source>
</evidence>
<dbReference type="EMBL" id="KK787774">
    <property type="protein sequence ID" value="KDO38586.1"/>
    <property type="molecule type" value="Genomic_DNA"/>
</dbReference>
<sequence length="146" mass="17088">MAQKNVFTLPKLDGRPRRRTQTKKKGLQKEEFSNEALVEYNSYGVPVGKGKNDLRSYIGVIVCETILILLDDWRRLPLEMKETLWLHFQKKFNLSLKCKSQVLKWMGVVSSKFRSEPAKEFILPYKDNIKSLRLAHIEYSSIKKGR</sequence>
<evidence type="ECO:0000313" key="2">
    <source>
        <dbReference type="EMBL" id="KDO38586.1"/>
    </source>
</evidence>